<dbReference type="InterPro" id="IPR029018">
    <property type="entry name" value="Hex-like_dom2"/>
</dbReference>
<evidence type="ECO:0000256" key="3">
    <source>
        <dbReference type="ARBA" id="ARBA00012663"/>
    </source>
</evidence>
<dbReference type="Gene3D" id="3.30.379.10">
    <property type="entry name" value="Chitobiase/beta-hexosaminidase domain 2-like"/>
    <property type="match status" value="1"/>
</dbReference>
<dbReference type="GO" id="GO:0016020">
    <property type="term" value="C:membrane"/>
    <property type="evidence" value="ECO:0007669"/>
    <property type="project" value="TreeGrafter"/>
</dbReference>
<evidence type="ECO:0000256" key="4">
    <source>
        <dbReference type="ARBA" id="ARBA00022729"/>
    </source>
</evidence>
<dbReference type="InterPro" id="IPR029019">
    <property type="entry name" value="HEX_eukaryotic_N"/>
</dbReference>
<dbReference type="AlphaFoldDB" id="A0A813U9N8"/>
<proteinExistence type="inferred from homology"/>
<dbReference type="GO" id="GO:0030203">
    <property type="term" value="P:glycosaminoglycan metabolic process"/>
    <property type="evidence" value="ECO:0007669"/>
    <property type="project" value="TreeGrafter"/>
</dbReference>
<keyword evidence="9" id="KW-1015">Disulfide bond</keyword>
<dbReference type="PRINTS" id="PR00738">
    <property type="entry name" value="GLHYDRLASE20"/>
</dbReference>
<dbReference type="PANTHER" id="PTHR22600:SF21">
    <property type="entry name" value="BETA-HEXOSAMINIDASE A"/>
    <property type="match status" value="1"/>
</dbReference>
<dbReference type="Pfam" id="PF00728">
    <property type="entry name" value="Glyco_hydro_20"/>
    <property type="match status" value="1"/>
</dbReference>
<dbReference type="EC" id="3.2.1.52" evidence="3"/>
<evidence type="ECO:0000313" key="13">
    <source>
        <dbReference type="Proteomes" id="UP000663879"/>
    </source>
</evidence>
<dbReference type="PIRSF" id="PIRSF001093">
    <property type="entry name" value="B-hxosamndse_ab_euk"/>
    <property type="match status" value="1"/>
</dbReference>
<evidence type="ECO:0000256" key="1">
    <source>
        <dbReference type="ARBA" id="ARBA00001231"/>
    </source>
</evidence>
<evidence type="ECO:0000259" key="10">
    <source>
        <dbReference type="Pfam" id="PF00728"/>
    </source>
</evidence>
<evidence type="ECO:0000256" key="7">
    <source>
        <dbReference type="ARBA" id="ARBA00023295"/>
    </source>
</evidence>
<dbReference type="Proteomes" id="UP000663879">
    <property type="component" value="Unassembled WGS sequence"/>
</dbReference>
<feature type="disulfide bond" evidence="9">
    <location>
        <begin position="534"/>
        <end position="551"/>
    </location>
</feature>
<keyword evidence="6" id="KW-0325">Glycoprotein</keyword>
<evidence type="ECO:0000256" key="5">
    <source>
        <dbReference type="ARBA" id="ARBA00022801"/>
    </source>
</evidence>
<sequence length="593" mass="68375">MKIGLIQFAILANALLNIVEPKLFYIEVKYPLLNSTSNMTKILHLPLWPAPQFVNDTSNGLLVLSINSFKITSNLAQPCDLIDENVKHYKNVLFPVKFGLDSTISPTDVVLNELNIEIGDKVCPGFPNTSMDESYELTIKPDVSKIKANSVWGALKGLETFSQLTFISENNKLMTKDSIFIKDFPRFAYRGILLDTARHFIPVPILKKQIDAMSYNKFNVFHWHIVDDQSFPFESFKYPNLTQHGKYGKAHIYSQKEIKDIINHARLRGVRVIPEFDSPGHVESFGRAFPQFITVCWADGKPYQAIYSVQGQAEILNPTLDGLYPVLKDVFSEFKDVFQDEYIHLGMDEVYYDCWKSNPEISEWMKKKNMSDYHELEAYYSSNILNITKDLNKKATVWQDVYDNGVRPDKSTQIQIWKDEAIGFSKWSDYLNDIIKNGYPVILSAPWYINFVSYGYQEWYKYYLIEPMQNFTGTQEEAKLLRGGEACLWAEYVDGSNIEARLWPRASAIAERLWSAADINDPEEAKFRLDEHRCRLLRRGIPAAPVLNGYCGDYEYGMEKSVIFEPEFNYGWPKIENNVETLTTTRKNGSIKN</sequence>
<feature type="domain" description="Beta-hexosaminidase eukaryotic type N-terminal" evidence="11">
    <location>
        <begin position="47"/>
        <end position="164"/>
    </location>
</feature>
<comment type="caution">
    <text evidence="12">The sequence shown here is derived from an EMBL/GenBank/DDBJ whole genome shotgun (WGS) entry which is preliminary data.</text>
</comment>
<evidence type="ECO:0000256" key="9">
    <source>
        <dbReference type="PIRSR" id="PIRSR001093-2"/>
    </source>
</evidence>
<evidence type="ECO:0000313" key="12">
    <source>
        <dbReference type="EMBL" id="CAF0824619.1"/>
    </source>
</evidence>
<keyword evidence="4" id="KW-0732">Signal</keyword>
<gene>
    <name evidence="12" type="ORF">OXX778_LOCUS7653</name>
</gene>
<dbReference type="GO" id="GO:0006689">
    <property type="term" value="P:ganglioside catabolic process"/>
    <property type="evidence" value="ECO:0007669"/>
    <property type="project" value="TreeGrafter"/>
</dbReference>
<evidence type="ECO:0000259" key="11">
    <source>
        <dbReference type="Pfam" id="PF14845"/>
    </source>
</evidence>
<feature type="non-terminal residue" evidence="12">
    <location>
        <position position="1"/>
    </location>
</feature>
<feature type="disulfide bond" evidence="9">
    <location>
        <begin position="79"/>
        <end position="123"/>
    </location>
</feature>
<dbReference type="Pfam" id="PF14845">
    <property type="entry name" value="Glycohydro_20b2"/>
    <property type="match status" value="1"/>
</dbReference>
<dbReference type="GO" id="GO:0005975">
    <property type="term" value="P:carbohydrate metabolic process"/>
    <property type="evidence" value="ECO:0007669"/>
    <property type="project" value="InterPro"/>
</dbReference>
<evidence type="ECO:0000256" key="6">
    <source>
        <dbReference type="ARBA" id="ARBA00023180"/>
    </source>
</evidence>
<feature type="domain" description="Glycoside hydrolase family 20 catalytic" evidence="10">
    <location>
        <begin position="187"/>
        <end position="516"/>
    </location>
</feature>
<dbReference type="CDD" id="cd06562">
    <property type="entry name" value="GH20_HexA_HexB-like"/>
    <property type="match status" value="1"/>
</dbReference>
<dbReference type="GO" id="GO:0005764">
    <property type="term" value="C:lysosome"/>
    <property type="evidence" value="ECO:0007669"/>
    <property type="project" value="TreeGrafter"/>
</dbReference>
<dbReference type="FunFam" id="3.20.20.80:FF:000063">
    <property type="entry name" value="Beta-hexosaminidase"/>
    <property type="match status" value="1"/>
</dbReference>
<dbReference type="PANTHER" id="PTHR22600">
    <property type="entry name" value="BETA-HEXOSAMINIDASE"/>
    <property type="match status" value="1"/>
</dbReference>
<dbReference type="SUPFAM" id="SSF51445">
    <property type="entry name" value="(Trans)glycosidases"/>
    <property type="match status" value="1"/>
</dbReference>
<dbReference type="OrthoDB" id="428480at2759"/>
<evidence type="ECO:0000256" key="2">
    <source>
        <dbReference type="ARBA" id="ARBA00006285"/>
    </source>
</evidence>
<keyword evidence="5" id="KW-0378">Hydrolase</keyword>
<feature type="active site" description="Proton donor" evidence="8">
    <location>
        <position position="349"/>
    </location>
</feature>
<dbReference type="Gene3D" id="3.20.20.80">
    <property type="entry name" value="Glycosidases"/>
    <property type="match status" value="1"/>
</dbReference>
<evidence type="ECO:0000256" key="8">
    <source>
        <dbReference type="PIRSR" id="PIRSR001093-1"/>
    </source>
</evidence>
<dbReference type="GO" id="GO:0004563">
    <property type="term" value="F:beta-N-acetylhexosaminidase activity"/>
    <property type="evidence" value="ECO:0007669"/>
    <property type="project" value="UniProtKB-EC"/>
</dbReference>
<feature type="disulfide bond" evidence="9">
    <location>
        <begin position="296"/>
        <end position="354"/>
    </location>
</feature>
<comment type="catalytic activity">
    <reaction evidence="1">
        <text>Hydrolysis of terminal non-reducing N-acetyl-D-hexosamine residues in N-acetyl-beta-D-hexosaminides.</text>
        <dbReference type="EC" id="3.2.1.52"/>
    </reaction>
</comment>
<dbReference type="InterPro" id="IPR025705">
    <property type="entry name" value="Beta_hexosaminidase_sua/sub"/>
</dbReference>
<name>A0A813U9N8_9BILA</name>
<keyword evidence="7" id="KW-0326">Glycosidase</keyword>
<organism evidence="12 13">
    <name type="scientific">Brachionus calyciflorus</name>
    <dbReference type="NCBI Taxonomy" id="104777"/>
    <lineage>
        <taxon>Eukaryota</taxon>
        <taxon>Metazoa</taxon>
        <taxon>Spiralia</taxon>
        <taxon>Gnathifera</taxon>
        <taxon>Rotifera</taxon>
        <taxon>Eurotatoria</taxon>
        <taxon>Monogononta</taxon>
        <taxon>Pseudotrocha</taxon>
        <taxon>Ploima</taxon>
        <taxon>Brachionidae</taxon>
        <taxon>Brachionus</taxon>
    </lineage>
</organism>
<dbReference type="EMBL" id="CAJNOC010000990">
    <property type="protein sequence ID" value="CAF0824619.1"/>
    <property type="molecule type" value="Genomic_DNA"/>
</dbReference>
<comment type="similarity">
    <text evidence="2">Belongs to the glycosyl hydrolase 20 family.</text>
</comment>
<reference evidence="12" key="1">
    <citation type="submission" date="2021-02" db="EMBL/GenBank/DDBJ databases">
        <authorList>
            <person name="Nowell W R."/>
        </authorList>
    </citation>
    <scope>NUCLEOTIDE SEQUENCE</scope>
    <source>
        <strain evidence="12">Ploen Becks lab</strain>
    </source>
</reference>
<dbReference type="SUPFAM" id="SSF55545">
    <property type="entry name" value="beta-N-acetylhexosaminidase-like domain"/>
    <property type="match status" value="1"/>
</dbReference>
<dbReference type="InterPro" id="IPR017853">
    <property type="entry name" value="GH"/>
</dbReference>
<dbReference type="InterPro" id="IPR015883">
    <property type="entry name" value="Glyco_hydro_20_cat"/>
</dbReference>
<keyword evidence="13" id="KW-1185">Reference proteome</keyword>
<protein>
    <recommendedName>
        <fullName evidence="3">beta-N-acetylhexosaminidase</fullName>
        <ecNumber evidence="3">3.2.1.52</ecNumber>
    </recommendedName>
</protein>
<accession>A0A813U9N8</accession>